<dbReference type="KEGG" id="det:DET0094"/>
<evidence type="ECO:0000313" key="2">
    <source>
        <dbReference type="Proteomes" id="UP000008289"/>
    </source>
</evidence>
<dbReference type="AlphaFoldDB" id="Q3ZAA4"/>
<dbReference type="InParanoid" id="Q3ZAA4"/>
<evidence type="ECO:0000313" key="1">
    <source>
        <dbReference type="EMBL" id="AAW39046.1"/>
    </source>
</evidence>
<accession>Q3ZAA4</accession>
<sequence length="64" mass="6619">METVVIVIIGLLVTGIIIRQVTSSAKSGGCTCCELGGKDKTCSQCEAAKQPDSFTKKQSDGGLI</sequence>
<dbReference type="HOGENOM" id="CLU_2860259_0_0_0"/>
<organism evidence="1 2">
    <name type="scientific">Dehalococcoides mccartyi (strain ATCC BAA-2266 / KCTC 15142 / 195)</name>
    <name type="common">Dehalococcoides ethenogenes (strain 195)</name>
    <dbReference type="NCBI Taxonomy" id="243164"/>
    <lineage>
        <taxon>Bacteria</taxon>
        <taxon>Bacillati</taxon>
        <taxon>Chloroflexota</taxon>
        <taxon>Dehalococcoidia</taxon>
        <taxon>Dehalococcoidales</taxon>
        <taxon>Dehalococcoidaceae</taxon>
        <taxon>Dehalococcoides</taxon>
    </lineage>
</organism>
<dbReference type="EMBL" id="CP000027">
    <property type="protein sequence ID" value="AAW39046.1"/>
    <property type="molecule type" value="Genomic_DNA"/>
</dbReference>
<dbReference type="GeneID" id="3229002"/>
<protein>
    <recommendedName>
        <fullName evidence="3">FeoB-associated Cys-rich membrane protein</fullName>
    </recommendedName>
</protein>
<keyword evidence="2" id="KW-1185">Reference proteome</keyword>
<dbReference type="PATRIC" id="fig|243164.10.peg.84"/>
<dbReference type="RefSeq" id="WP_010935900.1">
    <property type="nucleotide sequence ID" value="NC_002936.3"/>
</dbReference>
<gene>
    <name evidence="1" type="ordered locus">DET0094</name>
</gene>
<dbReference type="STRING" id="243164.DET0094"/>
<proteinExistence type="predicted"/>
<evidence type="ECO:0008006" key="3">
    <source>
        <dbReference type="Google" id="ProtNLM"/>
    </source>
</evidence>
<name>Q3ZAA4_DEHM1</name>
<dbReference type="Proteomes" id="UP000008289">
    <property type="component" value="Chromosome"/>
</dbReference>
<reference evidence="1 2" key="1">
    <citation type="journal article" date="2005" name="Science">
        <title>Genome sequence of the PCE-dechlorinating bacterium Dehalococcoides ethenogenes.</title>
        <authorList>
            <person name="Seshadri R."/>
            <person name="Adrian L."/>
            <person name="Fouts D.E."/>
            <person name="Eisen J.A."/>
            <person name="Phillippy A.M."/>
            <person name="Methe B.A."/>
            <person name="Ward N.L."/>
            <person name="Nelson W.C."/>
            <person name="Deboy R.T."/>
            <person name="Khouri H.M."/>
            <person name="Kolonay J.F."/>
            <person name="Dodson R.J."/>
            <person name="Daugherty S.C."/>
            <person name="Brinkac L.M."/>
            <person name="Sullivan S.A."/>
            <person name="Madupu R."/>
            <person name="Nelson K.E."/>
            <person name="Kang K.H."/>
            <person name="Impraim M."/>
            <person name="Tran K."/>
            <person name="Robinson J.M."/>
            <person name="Forberger H.A."/>
            <person name="Fraser C.M."/>
            <person name="Zinder S.H."/>
            <person name="Heidelberg J.F."/>
        </authorList>
    </citation>
    <scope>NUCLEOTIDE SEQUENCE [LARGE SCALE GENOMIC DNA]</scope>
    <source>
        <strain evidence="2">ATCC BAA-2266 / KCTC 15142 / 195</strain>
    </source>
</reference>